<accession>A0A5P1F7E1</accession>
<reference evidence="2" key="1">
    <citation type="journal article" date="2017" name="Nat. Commun.">
        <title>The asparagus genome sheds light on the origin and evolution of a young Y chromosome.</title>
        <authorList>
            <person name="Harkess A."/>
            <person name="Zhou J."/>
            <person name="Xu C."/>
            <person name="Bowers J.E."/>
            <person name="Van der Hulst R."/>
            <person name="Ayyampalayam S."/>
            <person name="Mercati F."/>
            <person name="Riccardi P."/>
            <person name="McKain M.R."/>
            <person name="Kakrana A."/>
            <person name="Tang H."/>
            <person name="Ray J."/>
            <person name="Groenendijk J."/>
            <person name="Arikit S."/>
            <person name="Mathioni S.M."/>
            <person name="Nakano M."/>
            <person name="Shan H."/>
            <person name="Telgmann-Rauber A."/>
            <person name="Kanno A."/>
            <person name="Yue Z."/>
            <person name="Chen H."/>
            <person name="Li W."/>
            <person name="Chen Y."/>
            <person name="Xu X."/>
            <person name="Zhang Y."/>
            <person name="Luo S."/>
            <person name="Chen H."/>
            <person name="Gao J."/>
            <person name="Mao Z."/>
            <person name="Pires J.C."/>
            <person name="Luo M."/>
            <person name="Kudrna D."/>
            <person name="Wing R.A."/>
            <person name="Meyers B.C."/>
            <person name="Yi K."/>
            <person name="Kong H."/>
            <person name="Lavrijsen P."/>
            <person name="Sunseri F."/>
            <person name="Falavigna A."/>
            <person name="Ye Y."/>
            <person name="Leebens-Mack J.H."/>
            <person name="Chen G."/>
        </authorList>
    </citation>
    <scope>NUCLEOTIDE SEQUENCE [LARGE SCALE GENOMIC DNA]</scope>
    <source>
        <strain evidence="2">cv. DH0086</strain>
    </source>
</reference>
<evidence type="ECO:0000313" key="1">
    <source>
        <dbReference type="EMBL" id="ONK74296.1"/>
    </source>
</evidence>
<proteinExistence type="predicted"/>
<dbReference type="Gramene" id="ONK74296">
    <property type="protein sequence ID" value="ONK74296"/>
    <property type="gene ID" value="A4U43_C03F4790"/>
</dbReference>
<dbReference type="Proteomes" id="UP000243459">
    <property type="component" value="Chromosome 3"/>
</dbReference>
<protein>
    <submittedName>
        <fullName evidence="1">Uncharacterized protein</fullName>
    </submittedName>
</protein>
<name>A0A5P1F7E1_ASPOF</name>
<evidence type="ECO:0000313" key="2">
    <source>
        <dbReference type="Proteomes" id="UP000243459"/>
    </source>
</evidence>
<gene>
    <name evidence="1" type="ORF">A4U43_C03F4790</name>
</gene>
<organism evidence="1 2">
    <name type="scientific">Asparagus officinalis</name>
    <name type="common">Garden asparagus</name>
    <dbReference type="NCBI Taxonomy" id="4686"/>
    <lineage>
        <taxon>Eukaryota</taxon>
        <taxon>Viridiplantae</taxon>
        <taxon>Streptophyta</taxon>
        <taxon>Embryophyta</taxon>
        <taxon>Tracheophyta</taxon>
        <taxon>Spermatophyta</taxon>
        <taxon>Magnoliopsida</taxon>
        <taxon>Liliopsida</taxon>
        <taxon>Asparagales</taxon>
        <taxon>Asparagaceae</taxon>
        <taxon>Asparagoideae</taxon>
        <taxon>Asparagus</taxon>
    </lineage>
</organism>
<dbReference type="AlphaFoldDB" id="A0A5P1F7E1"/>
<dbReference type="EMBL" id="CM007383">
    <property type="protein sequence ID" value="ONK74296.1"/>
    <property type="molecule type" value="Genomic_DNA"/>
</dbReference>
<keyword evidence="2" id="KW-1185">Reference proteome</keyword>
<sequence length="174" mass="19358">MRKSPHQALDPRHRNRVYFNTYASNRPVTPLRPQENGREIELAIRFTCSLLHHAKSKLRLPNAPTHALRSAALSPGAQTPPTHGNADRIARLADPTRLWGQEVGLGGWGWFSTSQHRCGIVWSMRRSRLIGIGSSDASRSAGRVCLSGRTGVRHVVAPRRCRRRSCCAGLRGRT</sequence>